<dbReference type="Pfam" id="PF03104">
    <property type="entry name" value="DNA_pol_B_exo1"/>
    <property type="match status" value="1"/>
</dbReference>
<dbReference type="PANTHER" id="PTHR45861:SF1">
    <property type="entry name" value="DNA POLYMERASE ALPHA CATALYTIC SUBUNIT"/>
    <property type="match status" value="1"/>
</dbReference>
<gene>
    <name evidence="4" type="ORF">CAUJ_LOCUS15166</name>
</gene>
<dbReference type="Pfam" id="PF12254">
    <property type="entry name" value="DNA_pol_alpha_N"/>
    <property type="match status" value="1"/>
</dbReference>
<name>A0A8S1HV72_9PELO</name>
<dbReference type="Gene3D" id="3.30.420.10">
    <property type="entry name" value="Ribonuclease H-like superfamily/Ribonuclease H"/>
    <property type="match status" value="1"/>
</dbReference>
<dbReference type="InterPro" id="IPR036397">
    <property type="entry name" value="RNaseH_sf"/>
</dbReference>
<feature type="domain" description="DNA polymerase alpha catalytic subunit N-terminal" evidence="3">
    <location>
        <begin position="29"/>
        <end position="89"/>
    </location>
</feature>
<evidence type="ECO:0008006" key="6">
    <source>
        <dbReference type="Google" id="ProtNLM"/>
    </source>
</evidence>
<evidence type="ECO:0000256" key="1">
    <source>
        <dbReference type="SAM" id="MobiDB-lite"/>
    </source>
</evidence>
<proteinExistence type="predicted"/>
<dbReference type="OrthoDB" id="6755010at2759"/>
<dbReference type="GO" id="GO:0003887">
    <property type="term" value="F:DNA-directed DNA polymerase activity"/>
    <property type="evidence" value="ECO:0007669"/>
    <property type="project" value="TreeGrafter"/>
</dbReference>
<dbReference type="InterPro" id="IPR012337">
    <property type="entry name" value="RNaseH-like_sf"/>
</dbReference>
<comment type="caution">
    <text evidence="4">The sequence shown here is derived from an EMBL/GenBank/DDBJ whole genome shotgun (WGS) entry which is preliminary data.</text>
</comment>
<dbReference type="SUPFAM" id="SSF53098">
    <property type="entry name" value="Ribonuclease H-like"/>
    <property type="match status" value="1"/>
</dbReference>
<reference evidence="4" key="1">
    <citation type="submission" date="2020-10" db="EMBL/GenBank/DDBJ databases">
        <authorList>
            <person name="Kikuchi T."/>
        </authorList>
    </citation>
    <scope>NUCLEOTIDE SEQUENCE</scope>
    <source>
        <strain evidence="4">NKZ352</strain>
    </source>
</reference>
<dbReference type="GO" id="GO:0005658">
    <property type="term" value="C:alpha DNA polymerase:primase complex"/>
    <property type="evidence" value="ECO:0007669"/>
    <property type="project" value="TreeGrafter"/>
</dbReference>
<feature type="domain" description="DNA-directed DNA polymerase family B exonuclease" evidence="2">
    <location>
        <begin position="482"/>
        <end position="696"/>
    </location>
</feature>
<evidence type="ECO:0000313" key="4">
    <source>
        <dbReference type="EMBL" id="CAD6199263.1"/>
    </source>
</evidence>
<dbReference type="Gene3D" id="3.30.70.2820">
    <property type="match status" value="1"/>
</dbReference>
<dbReference type="GO" id="GO:0006272">
    <property type="term" value="P:leading strand elongation"/>
    <property type="evidence" value="ECO:0007669"/>
    <property type="project" value="TreeGrafter"/>
</dbReference>
<dbReference type="Gene3D" id="2.40.50.730">
    <property type="match status" value="1"/>
</dbReference>
<dbReference type="GO" id="GO:0003682">
    <property type="term" value="F:chromatin binding"/>
    <property type="evidence" value="ECO:0007669"/>
    <property type="project" value="TreeGrafter"/>
</dbReference>
<dbReference type="GO" id="GO:0003688">
    <property type="term" value="F:DNA replication origin binding"/>
    <property type="evidence" value="ECO:0007669"/>
    <property type="project" value="TreeGrafter"/>
</dbReference>
<evidence type="ECO:0000259" key="3">
    <source>
        <dbReference type="Pfam" id="PF12254"/>
    </source>
</evidence>
<feature type="compositionally biased region" description="Basic residues" evidence="1">
    <location>
        <begin position="105"/>
        <end position="114"/>
    </location>
</feature>
<organism evidence="4 5">
    <name type="scientific">Caenorhabditis auriculariae</name>
    <dbReference type="NCBI Taxonomy" id="2777116"/>
    <lineage>
        <taxon>Eukaryota</taxon>
        <taxon>Metazoa</taxon>
        <taxon>Ecdysozoa</taxon>
        <taxon>Nematoda</taxon>
        <taxon>Chromadorea</taxon>
        <taxon>Rhabditida</taxon>
        <taxon>Rhabditina</taxon>
        <taxon>Rhabditomorpha</taxon>
        <taxon>Rhabditoidea</taxon>
        <taxon>Rhabditidae</taxon>
        <taxon>Peloderinae</taxon>
        <taxon>Caenorhabditis</taxon>
    </lineage>
</organism>
<keyword evidence="5" id="KW-1185">Reference proteome</keyword>
<dbReference type="GO" id="GO:0006273">
    <property type="term" value="P:lagging strand elongation"/>
    <property type="evidence" value="ECO:0007669"/>
    <property type="project" value="TreeGrafter"/>
</dbReference>
<protein>
    <recommendedName>
        <fullName evidence="6">DNA-directed DNA polymerase</fullName>
    </recommendedName>
</protein>
<dbReference type="InterPro" id="IPR024647">
    <property type="entry name" value="DNA_pol_a_cat_su_N"/>
</dbReference>
<dbReference type="GO" id="GO:1902975">
    <property type="term" value="P:mitotic DNA replication initiation"/>
    <property type="evidence" value="ECO:0007669"/>
    <property type="project" value="TreeGrafter"/>
</dbReference>
<feature type="region of interest" description="Disordered" evidence="1">
    <location>
        <begin position="169"/>
        <end position="257"/>
    </location>
</feature>
<dbReference type="EMBL" id="CAJGYM010000163">
    <property type="protein sequence ID" value="CAD6199263.1"/>
    <property type="molecule type" value="Genomic_DNA"/>
</dbReference>
<dbReference type="GO" id="GO:0003697">
    <property type="term" value="F:single-stranded DNA binding"/>
    <property type="evidence" value="ECO:0007669"/>
    <property type="project" value="TreeGrafter"/>
</dbReference>
<feature type="region of interest" description="Disordered" evidence="1">
    <location>
        <begin position="1"/>
        <end position="30"/>
    </location>
</feature>
<evidence type="ECO:0000313" key="5">
    <source>
        <dbReference type="Proteomes" id="UP000835052"/>
    </source>
</evidence>
<feature type="compositionally biased region" description="Acidic residues" evidence="1">
    <location>
        <begin position="245"/>
        <end position="257"/>
    </location>
</feature>
<dbReference type="PANTHER" id="PTHR45861">
    <property type="entry name" value="DNA POLYMERASE ALPHA CATALYTIC SUBUNIT"/>
    <property type="match status" value="1"/>
</dbReference>
<dbReference type="InterPro" id="IPR006133">
    <property type="entry name" value="DNA-dir_DNA_pol_B_exonuc"/>
</dbReference>
<evidence type="ECO:0000259" key="2">
    <source>
        <dbReference type="Pfam" id="PF03104"/>
    </source>
</evidence>
<dbReference type="AlphaFoldDB" id="A0A8S1HV72"/>
<accession>A0A8S1HV72</accession>
<dbReference type="Proteomes" id="UP000835052">
    <property type="component" value="Unassembled WGS sequence"/>
</dbReference>
<feature type="region of interest" description="Disordered" evidence="1">
    <location>
        <begin position="65"/>
        <end position="118"/>
    </location>
</feature>
<feature type="compositionally biased region" description="Acidic residues" evidence="1">
    <location>
        <begin position="86"/>
        <end position="99"/>
    </location>
</feature>
<sequence length="712" mass="81361">MMDEEENSENRRSSRRVTSSSKSARKSALEELREARLAGRKHRPNLEVKDVYEVVEEAEYHKIVEGRQNDDFVVDDDGGGYVDTGADFEDDDYYDDGEGAEDKPKKKKKDKKEKKGALDSFFSVTTTKTKGDDQKAKLKLDDDEDLQNMLAELGESGPSDLAAAFETPNFEASPPHSEQPMNPFKRKKIESSPASNEIIGRPLKKIRRETFDRNHGRISTPKPPPPSVDQIKENTPSMVSKPEKEEEEYDDYDYGVPMDDEMDCDFLQETKVAMKESAPEEKEKEVKKEVEAEETVVKDVLRKNAPLTLSEEQWDVDQDQGTDEAPLPEMKIGNEEFYTEKVREDKTVKAIRMYWIDAFEDTHKSNGTVYLFGRVKVAGDRWASCCLIAKNIYRQVFFLPRAKKLSDPNQDVLADEVFYEIKNVFEKHFSTKALKCRTAKRKLIKDTSFGASAGVETDLMEVQYESRHGKLPADLNGETFSQVFNTTTTPMERLLMELKFMGPGWIEFTDFAEMTAKQTYCEYEFTVDMERMERKPAVEYIGSSGNSLIPPVRTLAINVLTTLNDKKESEICMISMLYNRNCNLVHPSADVKQWQRKCLITKPVNGTMPFNFKSVLEQRRLEKIISTAPNEKALLTLFLARIAEFEPDVILSHDLSALITLLVSRLEKLKIANWSRISRLKRILNIGKVGHSKAAQWELTAGRLLLDSRLVF</sequence>